<proteinExistence type="predicted"/>
<name>A0ACD5V7P6_AVESA</name>
<dbReference type="Proteomes" id="UP001732700">
    <property type="component" value="Chromosome 2D"/>
</dbReference>
<sequence>MPPGLSFTFCRLTWAFTMRSPKQPAKLAMLLLLLALLLLCNGVGCVNDTTIHENSVDRKALLDFKKGITDDPQRALSNWTTTAHFCRWNGVICTTTPQYRVSVLNLTAQNLRGQISPSLGNLAFLNLLDLSYNSFVGTFPVLNPLQQLQYLFVNNNNLTGTIPGALANCSKLLSLDFSSNFLVGVIPPELSFLAHINYINFKSNQFEGSIPDDLGKLSNLQSLLLGDNRLSVNSRVPS</sequence>
<evidence type="ECO:0000313" key="2">
    <source>
        <dbReference type="Proteomes" id="UP001732700"/>
    </source>
</evidence>
<keyword evidence="2" id="KW-1185">Reference proteome</keyword>
<organism evidence="1 2">
    <name type="scientific">Avena sativa</name>
    <name type="common">Oat</name>
    <dbReference type="NCBI Taxonomy" id="4498"/>
    <lineage>
        <taxon>Eukaryota</taxon>
        <taxon>Viridiplantae</taxon>
        <taxon>Streptophyta</taxon>
        <taxon>Embryophyta</taxon>
        <taxon>Tracheophyta</taxon>
        <taxon>Spermatophyta</taxon>
        <taxon>Magnoliopsida</taxon>
        <taxon>Liliopsida</taxon>
        <taxon>Poales</taxon>
        <taxon>Poaceae</taxon>
        <taxon>BOP clade</taxon>
        <taxon>Pooideae</taxon>
        <taxon>Poodae</taxon>
        <taxon>Poeae</taxon>
        <taxon>Poeae Chloroplast Group 1 (Aveneae type)</taxon>
        <taxon>Aveninae</taxon>
        <taxon>Avena</taxon>
    </lineage>
</organism>
<evidence type="ECO:0000313" key="1">
    <source>
        <dbReference type="EnsemblPlants" id="AVESA.00010b.r2.2DG0395070.1.CDS.1"/>
    </source>
</evidence>
<dbReference type="EnsemblPlants" id="AVESA.00010b.r2.2DG0395070.1">
    <property type="protein sequence ID" value="AVESA.00010b.r2.2DG0395070.1.CDS.1"/>
    <property type="gene ID" value="AVESA.00010b.r2.2DG0395070"/>
</dbReference>
<reference evidence="1" key="1">
    <citation type="submission" date="2021-05" db="EMBL/GenBank/DDBJ databases">
        <authorList>
            <person name="Scholz U."/>
            <person name="Mascher M."/>
            <person name="Fiebig A."/>
        </authorList>
    </citation>
    <scope>NUCLEOTIDE SEQUENCE [LARGE SCALE GENOMIC DNA]</scope>
</reference>
<protein>
    <submittedName>
        <fullName evidence="1">Uncharacterized protein</fullName>
    </submittedName>
</protein>
<accession>A0ACD5V7P6</accession>
<reference evidence="1" key="2">
    <citation type="submission" date="2025-09" db="UniProtKB">
        <authorList>
            <consortium name="EnsemblPlants"/>
        </authorList>
    </citation>
    <scope>IDENTIFICATION</scope>
</reference>